<dbReference type="SMR" id="A0A045JTK5"/>
<dbReference type="PANTHER" id="PTHR21310">
    <property type="entry name" value="AMINOGLYCOSIDE PHOSPHOTRANSFERASE-RELATED-RELATED"/>
    <property type="match status" value="1"/>
</dbReference>
<evidence type="ECO:0000313" key="11">
    <source>
        <dbReference type="EMBL" id="COU89903.1"/>
    </source>
</evidence>
<evidence type="ECO:0000313" key="10">
    <source>
        <dbReference type="EMBL" id="CKR47224.1"/>
    </source>
</evidence>
<evidence type="ECO:0000256" key="2">
    <source>
        <dbReference type="ARBA" id="ARBA00002498"/>
    </source>
</evidence>
<dbReference type="Proteomes" id="UP000256381">
    <property type="component" value="Unassembled WGS sequence"/>
</dbReference>
<evidence type="ECO:0000256" key="5">
    <source>
        <dbReference type="ARBA" id="ARBA00014467"/>
    </source>
</evidence>
<dbReference type="Proteomes" id="UP000189452">
    <property type="component" value="Chromosome"/>
</dbReference>
<dbReference type="Proteomes" id="UP000044938">
    <property type="component" value="Unassembled WGS sequence"/>
</dbReference>
<dbReference type="GO" id="GO:0016747">
    <property type="term" value="F:acyltransferase activity, transferring groups other than amino-acyl groups"/>
    <property type="evidence" value="ECO:0007669"/>
    <property type="project" value="InterPro"/>
</dbReference>
<evidence type="ECO:0000313" key="19">
    <source>
        <dbReference type="Proteomes" id="UP000045842"/>
    </source>
</evidence>
<evidence type="ECO:0000313" key="25">
    <source>
        <dbReference type="Proteomes" id="UP000256381"/>
    </source>
</evidence>
<dbReference type="EMBL" id="CFOE01000455">
    <property type="protein sequence ID" value="CFE41595.1"/>
    <property type="molecule type" value="Genomic_DNA"/>
</dbReference>
<dbReference type="EMBL" id="JAGIZI010000007">
    <property type="protein sequence ID" value="MBP0682831.1"/>
    <property type="molecule type" value="Genomic_DNA"/>
</dbReference>
<evidence type="ECO:0000256" key="4">
    <source>
        <dbReference type="ARBA" id="ARBA00011931"/>
    </source>
</evidence>
<evidence type="ECO:0000313" key="21">
    <source>
        <dbReference type="Proteomes" id="UP000048600"/>
    </source>
</evidence>
<keyword evidence="6" id="KW-0511">Multifunctional enzyme</keyword>
<comment type="catalytic activity">
    <reaction evidence="1">
        <text>a gentamycin + GTP = a gentamycin 2''-phosphate + GDP + H(+)</text>
        <dbReference type="Rhea" id="RHEA:48872"/>
        <dbReference type="ChEBI" id="CHEBI:15378"/>
        <dbReference type="ChEBI" id="CHEBI:37565"/>
        <dbReference type="ChEBI" id="CHEBI:58189"/>
        <dbReference type="ChEBI" id="CHEBI:90218"/>
        <dbReference type="ChEBI" id="CHEBI:90219"/>
        <dbReference type="EC" id="2.7.1.190"/>
    </reaction>
</comment>
<accession>A0A045JTK5</accession>
<dbReference type="EMBL" id="CNFU01000231">
    <property type="protein sequence ID" value="CKR47224.1"/>
    <property type="molecule type" value="Genomic_DNA"/>
</dbReference>
<dbReference type="EMBL" id="CSAJ01000234">
    <property type="protein sequence ID" value="COW20896.1"/>
    <property type="molecule type" value="Genomic_DNA"/>
</dbReference>
<dbReference type="Gene3D" id="3.90.1200.10">
    <property type="match status" value="1"/>
</dbReference>
<dbReference type="GO" id="GO:0034071">
    <property type="term" value="F:aminoglycoside phosphotransferase activity"/>
    <property type="evidence" value="ECO:0007669"/>
    <property type="project" value="UniProtKB-EC"/>
</dbReference>
<dbReference type="AlphaFoldDB" id="A0A045JTK5"/>
<evidence type="ECO:0000313" key="15">
    <source>
        <dbReference type="EMBL" id="OMH61181.1"/>
    </source>
</evidence>
<dbReference type="EC" id="2.7.1.190" evidence="4"/>
<evidence type="ECO:0000256" key="1">
    <source>
        <dbReference type="ARBA" id="ARBA00001735"/>
    </source>
</evidence>
<evidence type="ECO:0000313" key="26">
    <source>
        <dbReference type="Proteomes" id="UP000300237"/>
    </source>
</evidence>
<sequence>MRFAKLSDGLSDGIVTLSPLCLDDVDAHLAGGDERLVRWLSGMPSTRASVEAYIRHCREQWVTGGPLRSFGIRTVAETIVGTIDLRFDGEGLASGQVNVAYGLYPSWRGRGLATRAVDLVCQYAAEHGATEAVIKVEPENSASARVALRAGFAFVRRICEQDGTVFDRYERVLRAKMHADEVDIDEDLVRRLLRAQFPQWADLPIAPVRSAGTDNAMYRLGEDLAVRIPRIGWAIESLRTEQQWLPRIAAHLGVASPVPVGLGSPAEGFGWPWSVCRWVAGENPSAAEFVEPNRAVEDLADFITALRATDPMGGPPAKRGAPLGEQDAEVRAALAALDGIIDVHAATAAWESALRVPPYAGPPMWFHGDLSRFNILTAQGRLTGVIDFGLMGVGDPSVDLIIAWNLLSAPARAQFRVAVGAADDDWMRGRGRALAIALIALPYYQDTNPPLAASARYAIGEVLADFRYGARPGC</sequence>
<dbReference type="CDD" id="cd05155">
    <property type="entry name" value="APH_ChoK_like_1"/>
    <property type="match status" value="1"/>
</dbReference>
<dbReference type="SUPFAM" id="SSF55729">
    <property type="entry name" value="Acyl-CoA N-acyltransferases (Nat)"/>
    <property type="match status" value="1"/>
</dbReference>
<evidence type="ECO:0000313" key="17">
    <source>
        <dbReference type="EMBL" id="VCU51521.1"/>
    </source>
</evidence>
<keyword evidence="14" id="KW-0012">Acyltransferase</keyword>
<dbReference type="Gene3D" id="3.40.630.30">
    <property type="match status" value="1"/>
</dbReference>
<evidence type="ECO:0000313" key="13">
    <source>
        <dbReference type="EMBL" id="COW86168.1"/>
    </source>
</evidence>
<dbReference type="InterPro" id="IPR016181">
    <property type="entry name" value="Acyl_CoA_acyltransferase"/>
</dbReference>
<evidence type="ECO:0000313" key="18">
    <source>
        <dbReference type="Proteomes" id="UP000044938"/>
    </source>
</evidence>
<dbReference type="EMBL" id="LWDQ01000001">
    <property type="protein sequence ID" value="OMH61181.1"/>
    <property type="molecule type" value="Genomic_DNA"/>
</dbReference>
<evidence type="ECO:0000259" key="7">
    <source>
        <dbReference type="PROSITE" id="PS51186"/>
    </source>
</evidence>
<reference evidence="15 24" key="2">
    <citation type="submission" date="2016-04" db="EMBL/GenBank/DDBJ databases">
        <authorList>
            <person name="Bigi M."/>
            <person name="Bigi F."/>
            <person name="Soria M.A."/>
        </authorList>
    </citation>
    <scope>NUCLEOTIDE SEQUENCE [LARGE SCALE GENOMIC DNA]</scope>
    <source>
        <strain evidence="15 24">6548</strain>
    </source>
</reference>
<dbReference type="Gene3D" id="3.30.200.20">
    <property type="entry name" value="Phosphorylase Kinase, domain 1"/>
    <property type="match status" value="1"/>
</dbReference>
<reference evidence="16" key="5">
    <citation type="submission" date="2018-07" db="EMBL/GenBank/DDBJ databases">
        <authorList>
            <person name="Shah S."/>
            <person name="Brown T."/>
            <person name="Auld S."/>
            <person name="Bratton K."/>
            <person name="Narechania A."/>
            <person name="Mathema B."/>
            <person name="Gandhi N."/>
        </authorList>
    </citation>
    <scope>NUCLEOTIDE SEQUENCE</scope>
    <source>
        <strain evidence="16">32301_S10</strain>
    </source>
</reference>
<dbReference type="Pfam" id="PF13302">
    <property type="entry name" value="Acetyltransf_3"/>
    <property type="match status" value="1"/>
</dbReference>
<dbReference type="Proteomes" id="UP000048289">
    <property type="component" value="Unassembled WGS sequence"/>
</dbReference>
<reference evidence="16 25" key="3">
    <citation type="journal article" date="2017" name="N. Engl. J. Med.">
        <title>Transmission of Extensively Drug-Resistant Tuberculosis in South Africa.</title>
        <authorList>
            <person name="Shah N.S."/>
            <person name="Auld S.C."/>
            <person name="Brust J.C."/>
            <person name="Mathema B."/>
            <person name="Ismail N."/>
            <person name="Moodley P."/>
            <person name="Mlisana K."/>
            <person name="Allana S."/>
            <person name="Campbell A."/>
            <person name="Mthiyane T."/>
            <person name="Morris N."/>
            <person name="Mpangase P."/>
            <person name="van der Meulen H."/>
            <person name="Omar S.V."/>
            <person name="Brown T.S."/>
            <person name="Narechania A."/>
            <person name="Shaskina E."/>
            <person name="Kapwata T."/>
            <person name="Kreiswirth B."/>
            <person name="Gandhi N.R."/>
        </authorList>
    </citation>
    <scope>NUCLEOTIDE SEQUENCE [LARGE SCALE GENOMIC DNA]</scope>
    <source>
        <strain evidence="16 25">32301_S10</strain>
    </source>
</reference>
<dbReference type="OMA" id="LHADLMP"/>
<dbReference type="EMBL" id="CNFT01000235">
    <property type="protein sequence ID" value="CKR40456.1"/>
    <property type="molecule type" value="Genomic_DNA"/>
</dbReference>
<reference evidence="14 27" key="7">
    <citation type="submission" date="2021-03" db="EMBL/GenBank/DDBJ databases">
        <title>Whole Genome Sequencing of Mycobacterium tuberculosis clinical isolates from Arunachal Pradesh, India.</title>
        <authorList>
            <person name="Singh S."/>
            <person name="Mudliar S.R."/>
            <person name="Kulsum U."/>
            <person name="Rufai S.B."/>
            <person name="Singh P.K."/>
            <person name="Umpo M."/>
            <person name="Nyori M."/>
        </authorList>
    </citation>
    <scope>NUCLEOTIDE SEQUENCE [LARGE SCALE GENOMIC DNA]</scope>
    <source>
        <strain evidence="14 27">OMICS/BPL/0142/20/SP</strain>
    </source>
</reference>
<reference evidence="15 24" key="4">
    <citation type="submission" date="2017-02" db="EMBL/GenBank/DDBJ databases">
        <title>Protein polymorphisms may explain contrasting epidemiological fitness of two variants of a multidrug-resistant Mycobacterium tuberculosis strain.</title>
        <authorList>
            <person name="Bigi M.M."/>
            <person name="Lopez B."/>
            <person name="Blanco F.C."/>
            <person name="Sasiain M.C."/>
            <person name="De La Barrera S."/>
            <person name="Ritacco V."/>
            <person name="Bigi F."/>
            <person name="Soria M.A."/>
        </authorList>
    </citation>
    <scope>NUCLEOTIDE SEQUENCE [LARGE SCALE GENOMIC DNA]</scope>
    <source>
        <strain evidence="15 24">6548</strain>
    </source>
</reference>
<dbReference type="Proteomes" id="UP000050164">
    <property type="component" value="Unassembled WGS sequence"/>
</dbReference>
<evidence type="ECO:0000256" key="6">
    <source>
        <dbReference type="ARBA" id="ARBA00023268"/>
    </source>
</evidence>
<evidence type="ECO:0000313" key="23">
    <source>
        <dbReference type="Proteomes" id="UP000050164"/>
    </source>
</evidence>
<dbReference type="Proteomes" id="UP000300237">
    <property type="component" value="Chromosome"/>
</dbReference>
<dbReference type="EMBL" id="QTBD01000156">
    <property type="protein sequence ID" value="REQ51428.1"/>
    <property type="molecule type" value="Genomic_DNA"/>
</dbReference>
<evidence type="ECO:0000313" key="16">
    <source>
        <dbReference type="EMBL" id="REQ51428.1"/>
    </source>
</evidence>
<organism evidence="12 18">
    <name type="scientific">Mycobacterium tuberculosis</name>
    <dbReference type="NCBI Taxonomy" id="1773"/>
    <lineage>
        <taxon>Bacteria</taxon>
        <taxon>Bacillati</taxon>
        <taxon>Actinomycetota</taxon>
        <taxon>Actinomycetes</taxon>
        <taxon>Mycobacteriales</taxon>
        <taxon>Mycobacteriaceae</taxon>
        <taxon>Mycobacterium</taxon>
        <taxon>Mycobacterium tuberculosis complex</taxon>
    </lineage>
</organism>
<dbReference type="InterPro" id="IPR051678">
    <property type="entry name" value="AGP_Transferase"/>
</dbReference>
<feature type="domain" description="N-acetyltransferase" evidence="7">
    <location>
        <begin position="15"/>
        <end position="175"/>
    </location>
</feature>
<reference evidence="18 19" key="1">
    <citation type="submission" date="2015-03" db="EMBL/GenBank/DDBJ databases">
        <authorList>
            <consortium name="Pathogen Informatics"/>
        </authorList>
    </citation>
    <scope>NUCLEOTIDE SEQUENCE [LARGE SCALE GENOMIC DNA]</scope>
    <source>
        <strain evidence="9 23">Bir 185</strain>
        <strain evidence="10 22">Bir 187</strain>
        <strain evidence="11 19">G09801536</strain>
        <strain evidence="8 20">G09901357</strain>
        <strain evidence="12 18">M09401471</strain>
        <strain evidence="13 21">P00601463</strain>
    </source>
</reference>
<dbReference type="Proteomes" id="UP000045842">
    <property type="component" value="Unassembled WGS sequence"/>
</dbReference>
<dbReference type="InterPro" id="IPR011009">
    <property type="entry name" value="Kinase-like_dom_sf"/>
</dbReference>
<evidence type="ECO:0000313" key="12">
    <source>
        <dbReference type="EMBL" id="COW20896.1"/>
    </source>
</evidence>
<evidence type="ECO:0000256" key="3">
    <source>
        <dbReference type="ARBA" id="ARBA00008487"/>
    </source>
</evidence>
<evidence type="ECO:0000313" key="20">
    <source>
        <dbReference type="Proteomes" id="UP000048289"/>
    </source>
</evidence>
<dbReference type="CDD" id="cd04301">
    <property type="entry name" value="NAT_SF"/>
    <property type="match status" value="1"/>
</dbReference>
<evidence type="ECO:0000313" key="27">
    <source>
        <dbReference type="Proteomes" id="UP000671119"/>
    </source>
</evidence>
<evidence type="ECO:0000313" key="14">
    <source>
        <dbReference type="EMBL" id="MBP0682831.1"/>
    </source>
</evidence>
<name>A0A045JTK5_MYCTX</name>
<evidence type="ECO:0000313" key="22">
    <source>
        <dbReference type="Proteomes" id="UP000049023"/>
    </source>
</evidence>
<dbReference type="InterPro" id="IPR000182">
    <property type="entry name" value="GNAT_dom"/>
</dbReference>
<evidence type="ECO:0000313" key="8">
    <source>
        <dbReference type="EMBL" id="CFE41595.1"/>
    </source>
</evidence>
<evidence type="ECO:0000313" key="24">
    <source>
        <dbReference type="Proteomes" id="UP000189452"/>
    </source>
</evidence>
<dbReference type="Pfam" id="PF01636">
    <property type="entry name" value="APH"/>
    <property type="match status" value="1"/>
</dbReference>
<dbReference type="PANTHER" id="PTHR21310:SF42">
    <property type="entry name" value="BIFUNCTIONAL AAC_APH"/>
    <property type="match status" value="1"/>
</dbReference>
<comment type="similarity">
    <text evidence="3">In the C-terminal section; belongs to the aminoglycoside phosphotransferase family.</text>
</comment>
<dbReference type="Proteomes" id="UP000671119">
    <property type="component" value="Unassembled WGS sequence"/>
</dbReference>
<dbReference type="InterPro" id="IPR002575">
    <property type="entry name" value="Aminoglycoside_PTrfase"/>
</dbReference>
<dbReference type="SUPFAM" id="SSF56112">
    <property type="entry name" value="Protein kinase-like (PK-like)"/>
    <property type="match status" value="1"/>
</dbReference>
<dbReference type="Proteomes" id="UP000048600">
    <property type="component" value="Unassembled WGS sequence"/>
</dbReference>
<gene>
    <name evidence="15" type="ORF">A4S10_03371</name>
    <name evidence="17" type="ORF">DKC2_3429</name>
    <name evidence="16" type="ORF">DSJ38_12770</name>
    <name evidence="11" type="ORF">ERS007679_00597</name>
    <name evidence="8" type="ORF">ERS007681_02983</name>
    <name evidence="12" type="ORF">ERS007720_02017</name>
    <name evidence="13" type="ORF">ERS007741_03301</name>
    <name evidence="9" type="ORF">ERS027659_01328</name>
    <name evidence="10" type="ORF">ERS027661_01403</name>
    <name evidence="14" type="ORF">J8J21_06780</name>
</gene>
<dbReference type="RefSeq" id="WP_003899979.1">
    <property type="nucleotide sequence ID" value="NZ_AP017901.1"/>
</dbReference>
<dbReference type="EMBL" id="CSAD01000048">
    <property type="protein sequence ID" value="COU89903.1"/>
    <property type="molecule type" value="Genomic_DNA"/>
</dbReference>
<protein>
    <recommendedName>
        <fullName evidence="5">Bifunctional AAC/APH</fullName>
        <ecNumber evidence="4">2.7.1.190</ecNumber>
    </recommendedName>
</protein>
<reference evidence="17 26" key="6">
    <citation type="submission" date="2018-08" db="EMBL/GenBank/DDBJ databases">
        <authorList>
            <person name="Fokvardsen B D."/>
            <person name="Norman A."/>
        </authorList>
    </citation>
    <scope>NUCLEOTIDE SEQUENCE [LARGE SCALE GENOMIC DNA]</scope>
    <source>
        <strain evidence="17 26">DKC2</strain>
    </source>
</reference>
<dbReference type="Proteomes" id="UP000049023">
    <property type="component" value="Unassembled WGS sequence"/>
</dbReference>
<dbReference type="PROSITE" id="PS51186">
    <property type="entry name" value="GNAT"/>
    <property type="match status" value="1"/>
</dbReference>
<comment type="function">
    <text evidence="2">Involved in resistance to gentamicin, tobramycin, and kanamycin. Tobramycin and kanamycin resistance is due to the ACC activity, specified by N-terminal region. The C-terminal region is a kinase that phosphorylates several 4,6-disubstituted aminoglycosides.</text>
</comment>
<dbReference type="EMBL" id="CHKL01000480">
    <property type="protein sequence ID" value="COW86168.1"/>
    <property type="molecule type" value="Genomic_DNA"/>
</dbReference>
<dbReference type="EMBL" id="LR027516">
    <property type="protein sequence ID" value="VCU51521.1"/>
    <property type="molecule type" value="Genomic_DNA"/>
</dbReference>
<evidence type="ECO:0000313" key="9">
    <source>
        <dbReference type="EMBL" id="CKR40456.1"/>
    </source>
</evidence>
<keyword evidence="12" id="KW-0808">Transferase</keyword>
<proteinExistence type="inferred from homology"/>